<dbReference type="GeneID" id="94017824"/>
<dbReference type="OrthoDB" id="1647949at2"/>
<sequence length="108" mass="13133">MMMEMFLDEQKARKYNINIDECYLEVDQFFEKRGVKKVEKGVYKGTKDALFAMVKAQWELPKTPWFLKIVDSWYFRYVGDTIECREDALESYYRIFTKNNDYKNAKSY</sequence>
<dbReference type="STRING" id="428126.CLOSPI_00764"/>
<evidence type="ECO:0000313" key="2">
    <source>
        <dbReference type="EMBL" id="EDS75370.1"/>
    </source>
</evidence>
<keyword evidence="3" id="KW-1185">Reference proteome</keyword>
<name>B1C0N5_9FIRM</name>
<evidence type="ECO:0000313" key="3">
    <source>
        <dbReference type="Proteomes" id="UP000004910"/>
    </source>
</evidence>
<dbReference type="RefSeq" id="WP_004608753.1">
    <property type="nucleotide sequence ID" value="NZ_CP102275.1"/>
</dbReference>
<dbReference type="AlphaFoldDB" id="B1C0N5"/>
<comment type="caution">
    <text evidence="2">The sequence shown here is derived from an EMBL/GenBank/DDBJ whole genome shotgun (WGS) entry which is preliminary data.</text>
</comment>
<reference evidence="2 3" key="1">
    <citation type="submission" date="2008-02" db="EMBL/GenBank/DDBJ databases">
        <title>Draft genome sequence of Clostridium spiroforme (DSM 1552).</title>
        <authorList>
            <person name="Sudarsanam P."/>
            <person name="Ley R."/>
            <person name="Guruge J."/>
            <person name="Turnbaugh P.J."/>
            <person name="Mahowald M."/>
            <person name="Liep D."/>
            <person name="Gordon J."/>
        </authorList>
    </citation>
    <scope>NUCLEOTIDE SEQUENCE [LARGE SCALE GENOMIC DNA]</scope>
    <source>
        <strain evidence="2 3">DSM 1552</strain>
    </source>
</reference>
<organism evidence="2 3">
    <name type="scientific">Thomasclavelia spiroformis DSM 1552</name>
    <dbReference type="NCBI Taxonomy" id="428126"/>
    <lineage>
        <taxon>Bacteria</taxon>
        <taxon>Bacillati</taxon>
        <taxon>Bacillota</taxon>
        <taxon>Erysipelotrichia</taxon>
        <taxon>Erysipelotrichales</taxon>
        <taxon>Coprobacillaceae</taxon>
        <taxon>Thomasclavelia</taxon>
    </lineage>
</organism>
<reference evidence="2 3" key="2">
    <citation type="submission" date="2008-02" db="EMBL/GenBank/DDBJ databases">
        <authorList>
            <person name="Fulton L."/>
            <person name="Clifton S."/>
            <person name="Fulton B."/>
            <person name="Xu J."/>
            <person name="Minx P."/>
            <person name="Pepin K.H."/>
            <person name="Johnson M."/>
            <person name="Thiruvilangam P."/>
            <person name="Bhonagiri V."/>
            <person name="Nash W.E."/>
            <person name="Mardis E.R."/>
            <person name="Wilson R.K."/>
        </authorList>
    </citation>
    <scope>NUCLEOTIDE SEQUENCE [LARGE SCALE GENOMIC DNA]</scope>
    <source>
        <strain evidence="2 3">DSM 1552</strain>
    </source>
</reference>
<dbReference type="EMBL" id="ABIK02000006">
    <property type="protein sequence ID" value="EDS75370.1"/>
    <property type="molecule type" value="Genomic_DNA"/>
</dbReference>
<gene>
    <name evidence="2" type="ORF">CLOSPI_00764</name>
    <name evidence="1" type="ORF">CLOSPI_01003</name>
</gene>
<dbReference type="Proteomes" id="UP000004910">
    <property type="component" value="Unassembled WGS sequence"/>
</dbReference>
<evidence type="ECO:0000313" key="1">
    <source>
        <dbReference type="EMBL" id="EDS75175.1"/>
    </source>
</evidence>
<dbReference type="HOGENOM" id="CLU_2258889_0_0_9"/>
<protein>
    <submittedName>
        <fullName evidence="2">Uncharacterized protein</fullName>
    </submittedName>
</protein>
<proteinExistence type="predicted"/>
<dbReference type="EMBL" id="ABIK02000007">
    <property type="protein sequence ID" value="EDS75175.1"/>
    <property type="molecule type" value="Genomic_DNA"/>
</dbReference>
<accession>B1C0N5</accession>